<reference evidence="1" key="1">
    <citation type="journal article" date="2015" name="Nature">
        <title>Complex archaea that bridge the gap between prokaryotes and eukaryotes.</title>
        <authorList>
            <person name="Spang A."/>
            <person name="Saw J.H."/>
            <person name="Jorgensen S.L."/>
            <person name="Zaremba-Niedzwiedzka K."/>
            <person name="Martijn J."/>
            <person name="Lind A.E."/>
            <person name="van Eijk R."/>
            <person name="Schleper C."/>
            <person name="Guy L."/>
            <person name="Ettema T.J."/>
        </authorList>
    </citation>
    <scope>NUCLEOTIDE SEQUENCE</scope>
</reference>
<proteinExistence type="predicted"/>
<comment type="caution">
    <text evidence="1">The sequence shown here is derived from an EMBL/GenBank/DDBJ whole genome shotgun (WGS) entry which is preliminary data.</text>
</comment>
<name>A0A0F8YZM3_9ZZZZ</name>
<dbReference type="AlphaFoldDB" id="A0A0F8YZM3"/>
<organism evidence="1">
    <name type="scientific">marine sediment metagenome</name>
    <dbReference type="NCBI Taxonomy" id="412755"/>
    <lineage>
        <taxon>unclassified sequences</taxon>
        <taxon>metagenomes</taxon>
        <taxon>ecological metagenomes</taxon>
    </lineage>
</organism>
<dbReference type="EMBL" id="LAZR01050654">
    <property type="protein sequence ID" value="KKK86882.1"/>
    <property type="molecule type" value="Genomic_DNA"/>
</dbReference>
<gene>
    <name evidence="1" type="ORF">LCGC14_2758800</name>
</gene>
<protein>
    <submittedName>
        <fullName evidence="1">Uncharacterized protein</fullName>
    </submittedName>
</protein>
<sequence length="95" mass="10724">MAGVSRSVNTAREREREILVMKRSGDSVKETLLPLEKRTFRLASAQVLEALTQYVETQAEIDPRAVGGSRIFGEWHDGLKVRDCYFDVTLIGRKA</sequence>
<accession>A0A0F8YZM3</accession>
<evidence type="ECO:0000313" key="1">
    <source>
        <dbReference type="EMBL" id="KKK86882.1"/>
    </source>
</evidence>